<evidence type="ECO:0000256" key="5">
    <source>
        <dbReference type="PROSITE-ProRule" id="PRU01087"/>
    </source>
</evidence>
<dbReference type="Pfam" id="PF06966">
    <property type="entry name" value="DUF1295"/>
    <property type="match status" value="2"/>
</dbReference>
<proteinExistence type="predicted"/>
<evidence type="ECO:0000256" key="1">
    <source>
        <dbReference type="ARBA" id="ARBA00004141"/>
    </source>
</evidence>
<feature type="transmembrane region" description="Helical" evidence="7">
    <location>
        <begin position="277"/>
        <end position="296"/>
    </location>
</feature>
<accession>A0A7S2BSS4</accession>
<dbReference type="PROSITE" id="PS51751">
    <property type="entry name" value="EXPERA"/>
    <property type="match status" value="1"/>
</dbReference>
<feature type="transmembrane region" description="Helical" evidence="7">
    <location>
        <begin position="111"/>
        <end position="133"/>
    </location>
</feature>
<dbReference type="InterPro" id="IPR051987">
    <property type="entry name" value="Sigma-2_receptor-like"/>
</dbReference>
<evidence type="ECO:0000256" key="7">
    <source>
        <dbReference type="SAM" id="Phobius"/>
    </source>
</evidence>
<dbReference type="InterPro" id="IPR010721">
    <property type="entry name" value="UstE-like"/>
</dbReference>
<reference evidence="9" key="1">
    <citation type="submission" date="2021-01" db="EMBL/GenBank/DDBJ databases">
        <authorList>
            <person name="Corre E."/>
            <person name="Pelletier E."/>
            <person name="Niang G."/>
            <person name="Scheremetjew M."/>
            <person name="Finn R."/>
            <person name="Kale V."/>
            <person name="Holt S."/>
            <person name="Cochrane G."/>
            <person name="Meng A."/>
            <person name="Brown T."/>
            <person name="Cohen L."/>
        </authorList>
    </citation>
    <scope>NUCLEOTIDE SEQUENCE</scope>
    <source>
        <strain evidence="9">UTEX LB 985</strain>
    </source>
</reference>
<dbReference type="PANTHER" id="PTHR31204:SF1">
    <property type="entry name" value="SIGMA INTRACELLULAR RECEPTOR 2"/>
    <property type="match status" value="1"/>
</dbReference>
<dbReference type="Gene3D" id="1.20.120.1630">
    <property type="match status" value="1"/>
</dbReference>
<evidence type="ECO:0000256" key="4">
    <source>
        <dbReference type="ARBA" id="ARBA00023136"/>
    </source>
</evidence>
<dbReference type="GO" id="GO:0016020">
    <property type="term" value="C:membrane"/>
    <property type="evidence" value="ECO:0007669"/>
    <property type="project" value="UniProtKB-SubCell"/>
</dbReference>
<keyword evidence="2 5" id="KW-0812">Transmembrane</keyword>
<dbReference type="PANTHER" id="PTHR31204">
    <property type="entry name" value="SIGMA INTRACELLULAR RECEPTOR 2"/>
    <property type="match status" value="1"/>
</dbReference>
<name>A0A7S2BSS4_9EUKA</name>
<evidence type="ECO:0000256" key="6">
    <source>
        <dbReference type="SAM" id="MobiDB-lite"/>
    </source>
</evidence>
<feature type="domain" description="EXPERA" evidence="8">
    <location>
        <begin position="176"/>
        <end position="322"/>
    </location>
</feature>
<keyword evidence="3 5" id="KW-1133">Transmembrane helix</keyword>
<keyword evidence="4 5" id="KW-0472">Membrane</keyword>
<feature type="transmembrane region" description="Helical" evidence="7">
    <location>
        <begin position="242"/>
        <end position="265"/>
    </location>
</feature>
<dbReference type="GO" id="GO:0005783">
    <property type="term" value="C:endoplasmic reticulum"/>
    <property type="evidence" value="ECO:0007669"/>
    <property type="project" value="TreeGrafter"/>
</dbReference>
<dbReference type="InterPro" id="IPR033118">
    <property type="entry name" value="EXPERA"/>
</dbReference>
<protein>
    <recommendedName>
        <fullName evidence="8">EXPERA domain-containing protein</fullName>
    </recommendedName>
</protein>
<evidence type="ECO:0000313" key="9">
    <source>
        <dbReference type="EMBL" id="CAD9405298.1"/>
    </source>
</evidence>
<dbReference type="AlphaFoldDB" id="A0A7S2BSS4"/>
<comment type="subcellular location">
    <subcellularLocation>
        <location evidence="1">Membrane</location>
        <topology evidence="1">Multi-pass membrane protein</topology>
    </subcellularLocation>
</comment>
<evidence type="ECO:0000259" key="8">
    <source>
        <dbReference type="PROSITE" id="PS51751"/>
    </source>
</evidence>
<feature type="region of interest" description="Disordered" evidence="6">
    <location>
        <begin position="333"/>
        <end position="379"/>
    </location>
</feature>
<organism evidence="9">
    <name type="scientific">Haptolina brevifila</name>
    <dbReference type="NCBI Taxonomy" id="156173"/>
    <lineage>
        <taxon>Eukaryota</taxon>
        <taxon>Haptista</taxon>
        <taxon>Haptophyta</taxon>
        <taxon>Prymnesiophyceae</taxon>
        <taxon>Prymnesiales</taxon>
        <taxon>Prymnesiaceae</taxon>
        <taxon>Haptolina</taxon>
    </lineage>
</organism>
<evidence type="ECO:0000256" key="2">
    <source>
        <dbReference type="ARBA" id="ARBA00022692"/>
    </source>
</evidence>
<sequence>MFTFQTEKYRRIKADEPLGTAYQNGFIESGLWAYSRHPNYFCEARPGPCQPARQLFSKSPSFKLSSLSLVRGSSPHLLFSALSRPACASCHQQVSIWWAFYLFTIASGMPLVNWCLVGTVFLTCLFVLPYASLDVTETLSSRKYAAFAAYQRRVSRFVPMPPCTEADAFLPSLSLGDRLLVGWFIVGIAITYLIDIEQVTVEQPDLYGTPGYTPRWPPEPFVRAIHWWGATADNLVLARPPWYKAAILLEVFVQAPFYAVALFAFARQRDWIRVPAIMYSVVLLTILPMVLTEQYLGPHRTEKPLLVTAVYSPYVIMPIVVLARVLPSPTVFPKRTPSATPTPAAYEHKANGRSAASGHNGHEKPRAGRSPVRRAPKQD</sequence>
<evidence type="ECO:0000256" key="3">
    <source>
        <dbReference type="ARBA" id="ARBA00022989"/>
    </source>
</evidence>
<feature type="transmembrane region" description="Helical" evidence="7">
    <location>
        <begin position="179"/>
        <end position="196"/>
    </location>
</feature>
<dbReference type="EMBL" id="HBGU01006832">
    <property type="protein sequence ID" value="CAD9405298.1"/>
    <property type="molecule type" value="Transcribed_RNA"/>
</dbReference>
<gene>
    <name evidence="9" type="ORF">CBRE1094_LOCUS3711</name>
</gene>
<dbReference type="Pfam" id="PF05241">
    <property type="entry name" value="EBP"/>
    <property type="match status" value="1"/>
</dbReference>
<feature type="transmembrane region" description="Helical" evidence="7">
    <location>
        <begin position="308"/>
        <end position="326"/>
    </location>
</feature>